<evidence type="ECO:0000313" key="2">
    <source>
        <dbReference type="EMBL" id="KAJ1184411.1"/>
    </source>
</evidence>
<protein>
    <submittedName>
        <fullName evidence="2">Uncharacterized protein</fullName>
    </submittedName>
</protein>
<reference evidence="2" key="1">
    <citation type="journal article" date="2022" name="bioRxiv">
        <title>Sequencing and chromosome-scale assembly of the giantPleurodeles waltlgenome.</title>
        <authorList>
            <person name="Brown T."/>
            <person name="Elewa A."/>
            <person name="Iarovenko S."/>
            <person name="Subramanian E."/>
            <person name="Araus A.J."/>
            <person name="Petzold A."/>
            <person name="Susuki M."/>
            <person name="Suzuki K.-i.T."/>
            <person name="Hayashi T."/>
            <person name="Toyoda A."/>
            <person name="Oliveira C."/>
            <person name="Osipova E."/>
            <person name="Leigh N.D."/>
            <person name="Simon A."/>
            <person name="Yun M.H."/>
        </authorList>
    </citation>
    <scope>NUCLEOTIDE SEQUENCE</scope>
    <source>
        <strain evidence="2">20211129_DDA</strain>
        <tissue evidence="2">Liver</tissue>
    </source>
</reference>
<feature type="region of interest" description="Disordered" evidence="1">
    <location>
        <begin position="14"/>
        <end position="34"/>
    </location>
</feature>
<accession>A0AAV7U6Y3</accession>
<comment type="caution">
    <text evidence="2">The sequence shown here is derived from an EMBL/GenBank/DDBJ whole genome shotgun (WGS) entry which is preliminary data.</text>
</comment>
<dbReference type="EMBL" id="JANPWB010000005">
    <property type="protein sequence ID" value="KAJ1184411.1"/>
    <property type="molecule type" value="Genomic_DNA"/>
</dbReference>
<evidence type="ECO:0000256" key="1">
    <source>
        <dbReference type="SAM" id="MobiDB-lite"/>
    </source>
</evidence>
<dbReference type="AlphaFoldDB" id="A0AAV7U6Y3"/>
<evidence type="ECO:0000313" key="3">
    <source>
        <dbReference type="Proteomes" id="UP001066276"/>
    </source>
</evidence>
<dbReference type="Proteomes" id="UP001066276">
    <property type="component" value="Chromosome 3_1"/>
</dbReference>
<name>A0AAV7U6Y3_PLEWA</name>
<keyword evidence="3" id="KW-1185">Reference proteome</keyword>
<sequence>MDGALNVPKYLGGSATTGAEAFTPGTNDEGWADRDADGDDFIRLPCNGRGTQEAATRRKEEVGEERWLSLEYDSGSLRVYFTIY</sequence>
<proteinExistence type="predicted"/>
<organism evidence="2 3">
    <name type="scientific">Pleurodeles waltl</name>
    <name type="common">Iberian ribbed newt</name>
    <dbReference type="NCBI Taxonomy" id="8319"/>
    <lineage>
        <taxon>Eukaryota</taxon>
        <taxon>Metazoa</taxon>
        <taxon>Chordata</taxon>
        <taxon>Craniata</taxon>
        <taxon>Vertebrata</taxon>
        <taxon>Euteleostomi</taxon>
        <taxon>Amphibia</taxon>
        <taxon>Batrachia</taxon>
        <taxon>Caudata</taxon>
        <taxon>Salamandroidea</taxon>
        <taxon>Salamandridae</taxon>
        <taxon>Pleurodelinae</taxon>
        <taxon>Pleurodeles</taxon>
    </lineage>
</organism>
<gene>
    <name evidence="2" type="ORF">NDU88_001218</name>
</gene>